<comment type="similarity">
    <text evidence="4 7">Belongs to the glucosamine/galactosamine-6-phosphate isomerase family. 6-phosphogluconolactonase subfamily.</text>
</comment>
<dbReference type="EC" id="3.1.1.31" evidence="5 7"/>
<evidence type="ECO:0000256" key="5">
    <source>
        <dbReference type="ARBA" id="ARBA00013198"/>
    </source>
</evidence>
<accession>A0A1L3SVB2</accession>
<dbReference type="PANTHER" id="PTHR11054:SF0">
    <property type="entry name" value="6-PHOSPHOGLUCONOLACTONASE"/>
    <property type="match status" value="1"/>
</dbReference>
<organism evidence="9 10">
    <name type="scientific">Aquibium oceanicum</name>
    <dbReference type="NCBI Taxonomy" id="1670800"/>
    <lineage>
        <taxon>Bacteria</taxon>
        <taxon>Pseudomonadati</taxon>
        <taxon>Pseudomonadota</taxon>
        <taxon>Alphaproteobacteria</taxon>
        <taxon>Hyphomicrobiales</taxon>
        <taxon>Phyllobacteriaceae</taxon>
        <taxon>Aquibium</taxon>
    </lineage>
</organism>
<evidence type="ECO:0000256" key="4">
    <source>
        <dbReference type="ARBA" id="ARBA00010662"/>
    </source>
</evidence>
<dbReference type="Gene3D" id="3.40.50.1360">
    <property type="match status" value="1"/>
</dbReference>
<name>A0A1L3SVB2_9HYPH</name>
<evidence type="ECO:0000256" key="3">
    <source>
        <dbReference type="ARBA" id="ARBA00004961"/>
    </source>
</evidence>
<evidence type="ECO:0000256" key="6">
    <source>
        <dbReference type="ARBA" id="ARBA00020337"/>
    </source>
</evidence>
<feature type="domain" description="Glucosamine/galactosamine-6-phosphate isomerase" evidence="8">
    <location>
        <begin position="17"/>
        <end position="226"/>
    </location>
</feature>
<dbReference type="Pfam" id="PF01182">
    <property type="entry name" value="Glucosamine_iso"/>
    <property type="match status" value="1"/>
</dbReference>
<evidence type="ECO:0000313" key="10">
    <source>
        <dbReference type="Proteomes" id="UP000182840"/>
    </source>
</evidence>
<dbReference type="GO" id="GO:0006098">
    <property type="term" value="P:pentose-phosphate shunt"/>
    <property type="evidence" value="ECO:0007669"/>
    <property type="project" value="UniProtKB-UniPathway"/>
</dbReference>
<dbReference type="InterPro" id="IPR005900">
    <property type="entry name" value="6-phosphogluconolactonase_DevB"/>
</dbReference>
<dbReference type="UniPathway" id="UPA00115">
    <property type="reaction ID" value="UER00409"/>
</dbReference>
<evidence type="ECO:0000256" key="7">
    <source>
        <dbReference type="RuleBase" id="RU365095"/>
    </source>
</evidence>
<keyword evidence="10" id="KW-1185">Reference proteome</keyword>
<proteinExistence type="inferred from homology"/>
<evidence type="ECO:0000256" key="1">
    <source>
        <dbReference type="ARBA" id="ARBA00000832"/>
    </source>
</evidence>
<dbReference type="InterPro" id="IPR006148">
    <property type="entry name" value="Glc/Gal-6P_isomerase"/>
</dbReference>
<dbReference type="NCBIfam" id="TIGR01198">
    <property type="entry name" value="pgl"/>
    <property type="match status" value="1"/>
</dbReference>
<dbReference type="CDD" id="cd01400">
    <property type="entry name" value="6PGL"/>
    <property type="match status" value="1"/>
</dbReference>
<comment type="catalytic activity">
    <reaction evidence="1 7">
        <text>6-phospho-D-glucono-1,5-lactone + H2O = 6-phospho-D-gluconate + H(+)</text>
        <dbReference type="Rhea" id="RHEA:12556"/>
        <dbReference type="ChEBI" id="CHEBI:15377"/>
        <dbReference type="ChEBI" id="CHEBI:15378"/>
        <dbReference type="ChEBI" id="CHEBI:57955"/>
        <dbReference type="ChEBI" id="CHEBI:58759"/>
        <dbReference type="EC" id="3.1.1.31"/>
    </reaction>
</comment>
<dbReference type="PANTHER" id="PTHR11054">
    <property type="entry name" value="6-PHOSPHOGLUCONOLACTONASE"/>
    <property type="match status" value="1"/>
</dbReference>
<dbReference type="GO" id="GO:0017057">
    <property type="term" value="F:6-phosphogluconolactonase activity"/>
    <property type="evidence" value="ECO:0007669"/>
    <property type="project" value="UniProtKB-UniRule"/>
</dbReference>
<evidence type="ECO:0000259" key="8">
    <source>
        <dbReference type="Pfam" id="PF01182"/>
    </source>
</evidence>
<dbReference type="KEGG" id="meso:BSQ44_19535"/>
<sequence length="241" mass="26447">MRNRIGAFLLNWKEFDSPEALAQAQADQVAEWLAGAIAEKDVASLAVSGGKTPARFFEVLSTRLLDWSKVTVTLVDERFVPPSSDRSNEKLTREHLLRNEAANAHFVPLYSEVDTPEAAAEKAEYRLVEVPFPLDVAILGMGTNGHTASFFPDAESLSGLLDPKSPQTIMAVHAASAEEPRLTLTLPRIVEARHLLLHIEGDGKRDVFEQAMAAGTPELPIRFVMDAANSEPFVYWAPNKG</sequence>
<dbReference type="STRING" id="1670800.BSQ44_19535"/>
<gene>
    <name evidence="7" type="primary">pgl</name>
    <name evidence="9" type="ORF">BSQ44_19535</name>
</gene>
<comment type="function">
    <text evidence="2 7">Hydrolysis of 6-phosphogluconolactone to 6-phosphogluconate.</text>
</comment>
<dbReference type="InterPro" id="IPR037171">
    <property type="entry name" value="NagB/RpiA_transferase-like"/>
</dbReference>
<reference evidence="10" key="1">
    <citation type="submission" date="2016-11" db="EMBL/GenBank/DDBJ databases">
        <title>Mesorhizobium oceanicum sp. nov., isolated from deep seawater in South China Sea.</title>
        <authorList>
            <person name="Fu G.-Y."/>
        </authorList>
    </citation>
    <scope>NUCLEOTIDE SEQUENCE [LARGE SCALE GENOMIC DNA]</scope>
    <source>
        <strain evidence="10">B7</strain>
    </source>
</reference>
<dbReference type="SUPFAM" id="SSF100950">
    <property type="entry name" value="NagB/RpiA/CoA transferase-like"/>
    <property type="match status" value="1"/>
</dbReference>
<dbReference type="AlphaFoldDB" id="A0A1L3SVB2"/>
<dbReference type="InterPro" id="IPR039104">
    <property type="entry name" value="6PGL"/>
</dbReference>
<protein>
    <recommendedName>
        <fullName evidence="6 7">6-phosphogluconolactonase</fullName>
        <shortName evidence="7">6PGL</shortName>
        <ecNumber evidence="5 7">3.1.1.31</ecNumber>
    </recommendedName>
</protein>
<dbReference type="GO" id="GO:0005975">
    <property type="term" value="P:carbohydrate metabolic process"/>
    <property type="evidence" value="ECO:0007669"/>
    <property type="project" value="UniProtKB-UniRule"/>
</dbReference>
<keyword evidence="7" id="KW-0378">Hydrolase</keyword>
<comment type="pathway">
    <text evidence="3 7">Carbohydrate degradation; pentose phosphate pathway; D-ribulose 5-phosphate from D-glucose 6-phosphate (oxidative stage): step 2/3.</text>
</comment>
<evidence type="ECO:0000313" key="9">
    <source>
        <dbReference type="EMBL" id="APH73320.1"/>
    </source>
</evidence>
<dbReference type="Proteomes" id="UP000182840">
    <property type="component" value="Chromosome"/>
</dbReference>
<dbReference type="EMBL" id="CP018171">
    <property type="protein sequence ID" value="APH73320.1"/>
    <property type="molecule type" value="Genomic_DNA"/>
</dbReference>
<evidence type="ECO:0000256" key="2">
    <source>
        <dbReference type="ARBA" id="ARBA00002681"/>
    </source>
</evidence>